<dbReference type="SMART" id="SM00342">
    <property type="entry name" value="HTH_ARAC"/>
    <property type="match status" value="1"/>
</dbReference>
<dbReference type="PANTHER" id="PTHR47893">
    <property type="entry name" value="REGULATORY PROTEIN PCHR"/>
    <property type="match status" value="1"/>
</dbReference>
<name>A0ABV8SZI2_9GAMM</name>
<evidence type="ECO:0000256" key="1">
    <source>
        <dbReference type="ARBA" id="ARBA00023015"/>
    </source>
</evidence>
<protein>
    <submittedName>
        <fullName evidence="4">Helix-turn-helix transcriptional regulator</fullName>
    </submittedName>
</protein>
<dbReference type="InterPro" id="IPR018060">
    <property type="entry name" value="HTH_AraC"/>
</dbReference>
<dbReference type="RefSeq" id="WP_380601690.1">
    <property type="nucleotide sequence ID" value="NZ_JBHSDU010000014.1"/>
</dbReference>
<dbReference type="InterPro" id="IPR053142">
    <property type="entry name" value="PchR_regulatory_protein"/>
</dbReference>
<evidence type="ECO:0000256" key="2">
    <source>
        <dbReference type="ARBA" id="ARBA00023163"/>
    </source>
</evidence>
<dbReference type="Proteomes" id="UP001595904">
    <property type="component" value="Unassembled WGS sequence"/>
</dbReference>
<organism evidence="4 5">
    <name type="scientific">Steroidobacter flavus</name>
    <dbReference type="NCBI Taxonomy" id="1842136"/>
    <lineage>
        <taxon>Bacteria</taxon>
        <taxon>Pseudomonadati</taxon>
        <taxon>Pseudomonadota</taxon>
        <taxon>Gammaproteobacteria</taxon>
        <taxon>Steroidobacterales</taxon>
        <taxon>Steroidobacteraceae</taxon>
        <taxon>Steroidobacter</taxon>
    </lineage>
</organism>
<dbReference type="PROSITE" id="PS01124">
    <property type="entry name" value="HTH_ARAC_FAMILY_2"/>
    <property type="match status" value="1"/>
</dbReference>
<evidence type="ECO:0000313" key="4">
    <source>
        <dbReference type="EMBL" id="MFC4312363.1"/>
    </source>
</evidence>
<dbReference type="InterPro" id="IPR009057">
    <property type="entry name" value="Homeodomain-like_sf"/>
</dbReference>
<evidence type="ECO:0000259" key="3">
    <source>
        <dbReference type="PROSITE" id="PS01124"/>
    </source>
</evidence>
<sequence length="361" mass="40129">MNADKSSNADATDAEGGSNKGGLFRAILAGPGHSLADAFANLERAPQVERVFRHLKRDLLGARIALTPEEGEGFWEFTRIRDEVFVVIENFAYRDPRFELVPGDGLVQFNFRLSGDLTMAVSRTEPLRVNRPALLIWNQPQGLEVSEWTAPSAHEKCVVITVEPQFLVDHFLTTIADVPSQLQPFVTGGRGQINYCQLPLSAQMFELASKLVNNPYSGALALVYTEAVTLELLCSAVGGFSTLSSAPNEQYSQRELRCLHAARNYLMKQITTPPTIRQVARAAGMNETTLKKGFKAIFGETPFDFSVRCRMQHALTMLREESIPVARVAEAVGYKHQTSFATAFLRHFGMRPKDVRRGKPR</sequence>
<evidence type="ECO:0000313" key="5">
    <source>
        <dbReference type="Proteomes" id="UP001595904"/>
    </source>
</evidence>
<accession>A0ABV8SZI2</accession>
<feature type="domain" description="HTH araC/xylS-type" evidence="3">
    <location>
        <begin position="260"/>
        <end position="358"/>
    </location>
</feature>
<dbReference type="Pfam" id="PF12833">
    <property type="entry name" value="HTH_18"/>
    <property type="match status" value="1"/>
</dbReference>
<keyword evidence="1" id="KW-0805">Transcription regulation</keyword>
<gene>
    <name evidence="4" type="ORF">ACFPN2_24990</name>
</gene>
<dbReference type="PANTHER" id="PTHR47893:SF1">
    <property type="entry name" value="REGULATORY PROTEIN PCHR"/>
    <property type="match status" value="1"/>
</dbReference>
<reference evidence="5" key="1">
    <citation type="journal article" date="2019" name="Int. J. Syst. Evol. Microbiol.">
        <title>The Global Catalogue of Microorganisms (GCM) 10K type strain sequencing project: providing services to taxonomists for standard genome sequencing and annotation.</title>
        <authorList>
            <consortium name="The Broad Institute Genomics Platform"/>
            <consortium name="The Broad Institute Genome Sequencing Center for Infectious Disease"/>
            <person name="Wu L."/>
            <person name="Ma J."/>
        </authorList>
    </citation>
    <scope>NUCLEOTIDE SEQUENCE [LARGE SCALE GENOMIC DNA]</scope>
    <source>
        <strain evidence="5">CGMCC 1.10759</strain>
    </source>
</reference>
<comment type="caution">
    <text evidence="4">The sequence shown here is derived from an EMBL/GenBank/DDBJ whole genome shotgun (WGS) entry which is preliminary data.</text>
</comment>
<keyword evidence="5" id="KW-1185">Reference proteome</keyword>
<dbReference type="SUPFAM" id="SSF46689">
    <property type="entry name" value="Homeodomain-like"/>
    <property type="match status" value="2"/>
</dbReference>
<dbReference type="EMBL" id="JBHSDU010000014">
    <property type="protein sequence ID" value="MFC4312363.1"/>
    <property type="molecule type" value="Genomic_DNA"/>
</dbReference>
<keyword evidence="2" id="KW-0804">Transcription</keyword>
<proteinExistence type="predicted"/>
<dbReference type="Gene3D" id="1.10.10.60">
    <property type="entry name" value="Homeodomain-like"/>
    <property type="match status" value="1"/>
</dbReference>